<evidence type="ECO:0000313" key="2">
    <source>
        <dbReference type="EMBL" id="KAK0515060.1"/>
    </source>
</evidence>
<dbReference type="InterPro" id="IPR013087">
    <property type="entry name" value="Znf_C2H2_type"/>
</dbReference>
<name>A0AA39R763_9LECA</name>
<accession>A0AA39R763</accession>
<dbReference type="Proteomes" id="UP001166286">
    <property type="component" value="Unassembled WGS sequence"/>
</dbReference>
<dbReference type="PANTHER" id="PTHR38886:SF1">
    <property type="entry name" value="NACHT-NTPASE AND P-LOOP NTPASES N-TERMINAL DOMAIN-CONTAINING PROTEIN"/>
    <property type="match status" value="1"/>
</dbReference>
<dbReference type="InterPro" id="IPR031348">
    <property type="entry name" value="PigL_N"/>
</dbReference>
<keyword evidence="3" id="KW-1185">Reference proteome</keyword>
<organism evidence="2 3">
    <name type="scientific">Cladonia borealis</name>
    <dbReference type="NCBI Taxonomy" id="184061"/>
    <lineage>
        <taxon>Eukaryota</taxon>
        <taxon>Fungi</taxon>
        <taxon>Dikarya</taxon>
        <taxon>Ascomycota</taxon>
        <taxon>Pezizomycotina</taxon>
        <taxon>Lecanoromycetes</taxon>
        <taxon>OSLEUM clade</taxon>
        <taxon>Lecanoromycetidae</taxon>
        <taxon>Lecanorales</taxon>
        <taxon>Lecanorineae</taxon>
        <taxon>Cladoniaceae</taxon>
        <taxon>Cladonia</taxon>
    </lineage>
</organism>
<dbReference type="Pfam" id="PF17111">
    <property type="entry name" value="PigL_N"/>
    <property type="match status" value="1"/>
</dbReference>
<dbReference type="PANTHER" id="PTHR38886">
    <property type="entry name" value="SESA DOMAIN-CONTAINING PROTEIN"/>
    <property type="match status" value="1"/>
</dbReference>
<comment type="caution">
    <text evidence="2">The sequence shown here is derived from an EMBL/GenBank/DDBJ whole genome shotgun (WGS) entry which is preliminary data.</text>
</comment>
<feature type="domain" description="C2H2-type" evidence="1">
    <location>
        <begin position="487"/>
        <end position="510"/>
    </location>
</feature>
<protein>
    <recommendedName>
        <fullName evidence="1">C2H2-type domain-containing protein</fullName>
    </recommendedName>
</protein>
<reference evidence="2" key="1">
    <citation type="submission" date="2023-03" db="EMBL/GenBank/DDBJ databases">
        <title>Complete genome of Cladonia borealis.</title>
        <authorList>
            <person name="Park H."/>
        </authorList>
    </citation>
    <scope>NUCLEOTIDE SEQUENCE</scope>
    <source>
        <strain evidence="2">ANT050790</strain>
    </source>
</reference>
<evidence type="ECO:0000313" key="3">
    <source>
        <dbReference type="Proteomes" id="UP001166286"/>
    </source>
</evidence>
<dbReference type="EMBL" id="JAFEKC020000004">
    <property type="protein sequence ID" value="KAK0515060.1"/>
    <property type="molecule type" value="Genomic_DNA"/>
</dbReference>
<dbReference type="Pfam" id="PF22893">
    <property type="entry name" value="ULD_2"/>
    <property type="match status" value="1"/>
</dbReference>
<dbReference type="PROSITE" id="PS00028">
    <property type="entry name" value="ZINC_FINGER_C2H2_1"/>
    <property type="match status" value="1"/>
</dbReference>
<sequence length="522" mass="59218">MPITFGSVGDIITLSLLIKNLAKSLDDSRGASAEYQAIIRELSSLEHALLQVEEVFTMFDHFGDLNALDQTANQCVEQCRECIMKYKEKTKKFETSLQAGGSGNIFRDTTSKLRWQAFEKDDLPKFRVELHTHCNFINMLLTSAALHLSKLNETDLHSRLETFSRASASTSANQTTLLTCIESRIGQMWIMLQNSASGIEELVSRIDVDYLSKLGAQVLSSLQTIRRINIMTYNAILVLQARMPAQLDKCWTQDPVILVDALGRVTPFHLEFIDSWEVFDAVLEARFRQCPGHRKITRKEYALRSNVHTKDIERTVDFRHCFLPGRRIEMSMVFQGNPLEPNVCPGCNLASPEGQECQVSDIECSGCGLRYQRTFFQVQTERTFFLIPGCSNTTTENSSHHQGTEFVEKDTPGQFRRVRLTCWHESSHFEALQKEIGLDLSDLEAKGNLDEISLLAPNTPPNTPISPLPKRHMRTSRRHKAQAALKCPELGCKSTLMRIDNLAKHLETQHGVFRLLDRQDPD</sequence>
<gene>
    <name evidence="2" type="ORF">JMJ35_002439</name>
</gene>
<proteinExistence type="predicted"/>
<dbReference type="AlphaFoldDB" id="A0AA39R763"/>
<evidence type="ECO:0000259" key="1">
    <source>
        <dbReference type="PROSITE" id="PS00028"/>
    </source>
</evidence>
<dbReference type="InterPro" id="IPR054464">
    <property type="entry name" value="ULD_fung"/>
</dbReference>